<gene>
    <name evidence="1" type="ORF">PCOR1329_LOCUS21683</name>
</gene>
<organism evidence="1 2">
    <name type="scientific">Prorocentrum cordatum</name>
    <dbReference type="NCBI Taxonomy" id="2364126"/>
    <lineage>
        <taxon>Eukaryota</taxon>
        <taxon>Sar</taxon>
        <taxon>Alveolata</taxon>
        <taxon>Dinophyceae</taxon>
        <taxon>Prorocentrales</taxon>
        <taxon>Prorocentraceae</taxon>
        <taxon>Prorocentrum</taxon>
    </lineage>
</organism>
<protein>
    <submittedName>
        <fullName evidence="1">Uncharacterized protein</fullName>
    </submittedName>
</protein>
<evidence type="ECO:0000313" key="1">
    <source>
        <dbReference type="EMBL" id="CAK0819756.1"/>
    </source>
</evidence>
<feature type="non-terminal residue" evidence="1">
    <location>
        <position position="1"/>
    </location>
</feature>
<proteinExistence type="predicted"/>
<sequence length="95" mass="10916">AEIKKPKATKTVNADPKLIRFNEHPTLGPMYACYAKDKSYICSKVPGSSKRTLFLEIRKPQTEDHAALISRLMRLACQHKFSKEQAKTWRAKQLK</sequence>
<comment type="caution">
    <text evidence="1">The sequence shown here is derived from an EMBL/GenBank/DDBJ whole genome shotgun (WGS) entry which is preliminary data.</text>
</comment>
<evidence type="ECO:0000313" key="2">
    <source>
        <dbReference type="Proteomes" id="UP001189429"/>
    </source>
</evidence>
<reference evidence="1" key="1">
    <citation type="submission" date="2023-10" db="EMBL/GenBank/DDBJ databases">
        <authorList>
            <person name="Chen Y."/>
            <person name="Shah S."/>
            <person name="Dougan E. K."/>
            <person name="Thang M."/>
            <person name="Chan C."/>
        </authorList>
    </citation>
    <scope>NUCLEOTIDE SEQUENCE [LARGE SCALE GENOMIC DNA]</scope>
</reference>
<accession>A0ABN9RLE8</accession>
<dbReference type="Proteomes" id="UP001189429">
    <property type="component" value="Unassembled WGS sequence"/>
</dbReference>
<name>A0ABN9RLE8_9DINO</name>
<keyword evidence="2" id="KW-1185">Reference proteome</keyword>
<dbReference type="EMBL" id="CAUYUJ010007166">
    <property type="protein sequence ID" value="CAK0819756.1"/>
    <property type="molecule type" value="Genomic_DNA"/>
</dbReference>